<dbReference type="RefSeq" id="WP_184496576.1">
    <property type="nucleotide sequence ID" value="NZ_JACIJO010000003.1"/>
</dbReference>
<evidence type="ECO:0000313" key="2">
    <source>
        <dbReference type="EMBL" id="MBB6327821.1"/>
    </source>
</evidence>
<dbReference type="SUPFAM" id="SSF53448">
    <property type="entry name" value="Nucleotide-diphospho-sugar transferases"/>
    <property type="match status" value="1"/>
</dbReference>
<feature type="domain" description="Glycosyltransferase 2-like" evidence="1">
    <location>
        <begin position="3"/>
        <end position="157"/>
    </location>
</feature>
<gene>
    <name evidence="2" type="ORF">FHS59_003464</name>
</gene>
<dbReference type="PANTHER" id="PTHR22916:SF3">
    <property type="entry name" value="UDP-GLCNAC:BETAGAL BETA-1,3-N-ACETYLGLUCOSAMINYLTRANSFERASE-LIKE PROTEIN 1"/>
    <property type="match status" value="1"/>
</dbReference>
<accession>A0A841N0T7</accession>
<keyword evidence="2" id="KW-0808">Transferase</keyword>
<comment type="caution">
    <text evidence="2">The sequence shown here is derived from an EMBL/GenBank/DDBJ whole genome shotgun (WGS) entry which is preliminary data.</text>
</comment>
<proteinExistence type="predicted"/>
<dbReference type="Gene3D" id="3.90.550.10">
    <property type="entry name" value="Spore Coat Polysaccharide Biosynthesis Protein SpsA, Chain A"/>
    <property type="match status" value="1"/>
</dbReference>
<keyword evidence="3" id="KW-1185">Reference proteome</keyword>
<dbReference type="PANTHER" id="PTHR22916">
    <property type="entry name" value="GLYCOSYLTRANSFERASE"/>
    <property type="match status" value="1"/>
</dbReference>
<evidence type="ECO:0000259" key="1">
    <source>
        <dbReference type="Pfam" id="PF00535"/>
    </source>
</evidence>
<dbReference type="Pfam" id="PF00535">
    <property type="entry name" value="Glycos_transf_2"/>
    <property type="match status" value="1"/>
</dbReference>
<reference evidence="2 3" key="1">
    <citation type="submission" date="2020-08" db="EMBL/GenBank/DDBJ databases">
        <title>Genomic Encyclopedia of Type Strains, Phase IV (KMG-IV): sequencing the most valuable type-strain genomes for metagenomic binning, comparative biology and taxonomic classification.</title>
        <authorList>
            <person name="Goeker M."/>
        </authorList>
    </citation>
    <scope>NUCLEOTIDE SEQUENCE [LARGE SCALE GENOMIC DNA]</scope>
    <source>
        <strain evidence="2 3">DSM 102044</strain>
    </source>
</reference>
<organism evidence="2 3">
    <name type="scientific">Algoriphagus iocasae</name>
    <dbReference type="NCBI Taxonomy" id="1836499"/>
    <lineage>
        <taxon>Bacteria</taxon>
        <taxon>Pseudomonadati</taxon>
        <taxon>Bacteroidota</taxon>
        <taxon>Cytophagia</taxon>
        <taxon>Cytophagales</taxon>
        <taxon>Cyclobacteriaceae</taxon>
        <taxon>Algoriphagus</taxon>
    </lineage>
</organism>
<dbReference type="EMBL" id="JACIJO010000003">
    <property type="protein sequence ID" value="MBB6327821.1"/>
    <property type="molecule type" value="Genomic_DNA"/>
</dbReference>
<dbReference type="AlphaFoldDB" id="A0A841N0T7"/>
<dbReference type="Proteomes" id="UP000588604">
    <property type="component" value="Unassembled WGS sequence"/>
</dbReference>
<protein>
    <submittedName>
        <fullName evidence="2">Glycosyltransferase involved in cell wall biosynthesis</fullName>
    </submittedName>
</protein>
<sequence length="335" mass="39492">MVSVLMSVFNGGDYLNESISSILNQTYSDFELIIINDGSIDNSEEIILAYKDNRIRYFKNDQNRGLIFSLNKGLSESNGDYIVRMDADDVCHPDRFKILFYLMEKNQDISIMGSSVIDFSSYFPSYNLSSIELIDFKIINSIAFFNCPLLHPTVIIRFDFLKENNLLYDSNYIHAEDNALWLDSIKKGKVLSIDYPLLKYRRHPDQVSNIHNKTQHINSTKKRVEFLESIADIKLSENEINIYRSICYKYDDLTMSEFNNINRFIIKFENSILNQEYIKIDKRYFSKLLYNRVSLLYLRNSHLGFPLLINYFSNFMFNFKIFTSLKLIRRIVYGI</sequence>
<dbReference type="GO" id="GO:0016758">
    <property type="term" value="F:hexosyltransferase activity"/>
    <property type="evidence" value="ECO:0007669"/>
    <property type="project" value="UniProtKB-ARBA"/>
</dbReference>
<dbReference type="InterPro" id="IPR001173">
    <property type="entry name" value="Glyco_trans_2-like"/>
</dbReference>
<dbReference type="InterPro" id="IPR029044">
    <property type="entry name" value="Nucleotide-diphossugar_trans"/>
</dbReference>
<name>A0A841N0T7_9BACT</name>
<evidence type="ECO:0000313" key="3">
    <source>
        <dbReference type="Proteomes" id="UP000588604"/>
    </source>
</evidence>